<proteinExistence type="predicted"/>
<reference evidence="1 2" key="1">
    <citation type="submission" date="2020-03" db="EMBL/GenBank/DDBJ databases">
        <title>Bradyrhizobium diversity isolated from nodules of Muelleranthus trifoliolatus.</title>
        <authorList>
            <person name="Klepa M."/>
            <person name="Helene L."/>
            <person name="Hungria M."/>
        </authorList>
    </citation>
    <scope>NUCLEOTIDE SEQUENCE [LARGE SCALE GENOMIC DNA]</scope>
    <source>
        <strain evidence="1 2">WSM 1744</strain>
    </source>
</reference>
<accession>A0A7Y4M227</accession>
<organism evidence="1 2">
    <name type="scientific">Bradyrhizobium archetypum</name>
    <dbReference type="NCBI Taxonomy" id="2721160"/>
    <lineage>
        <taxon>Bacteria</taxon>
        <taxon>Pseudomonadati</taxon>
        <taxon>Pseudomonadota</taxon>
        <taxon>Alphaproteobacteria</taxon>
        <taxon>Hyphomicrobiales</taxon>
        <taxon>Nitrobacteraceae</taxon>
        <taxon>Bradyrhizobium</taxon>
    </lineage>
</organism>
<dbReference type="EMBL" id="JAAVLW010000003">
    <property type="protein sequence ID" value="NOJ46545.1"/>
    <property type="molecule type" value="Genomic_DNA"/>
</dbReference>
<keyword evidence="2" id="KW-1185">Reference proteome</keyword>
<dbReference type="RefSeq" id="WP_171709442.1">
    <property type="nucleotide sequence ID" value="NZ_JAAVLW010000003.1"/>
</dbReference>
<protein>
    <recommendedName>
        <fullName evidence="3">DUF1579 domain-containing protein</fullName>
    </recommendedName>
</protein>
<dbReference type="Proteomes" id="UP000528734">
    <property type="component" value="Unassembled WGS sequence"/>
</dbReference>
<dbReference type="AlphaFoldDB" id="A0A7Y4M227"/>
<comment type="caution">
    <text evidence="1">The sequence shown here is derived from an EMBL/GenBank/DDBJ whole genome shotgun (WGS) entry which is preliminary data.</text>
</comment>
<gene>
    <name evidence="1" type="ORF">HCN50_09860</name>
</gene>
<name>A0A7Y4M227_9BRAD</name>
<evidence type="ECO:0008006" key="3">
    <source>
        <dbReference type="Google" id="ProtNLM"/>
    </source>
</evidence>
<evidence type="ECO:0000313" key="2">
    <source>
        <dbReference type="Proteomes" id="UP000528734"/>
    </source>
</evidence>
<sequence length="185" mass="20967">MASESLSFIDALCSNGPAPDRADKMMLYGRFVGAWDGTVTVHRANGERFDSSCEVHFGWALQGRAIQDVWIVPARTGRAAGEDDRMYGTTLRIYDPGQDNWQIIFVDPVRQSYNRMTGRQVGDDIVQEYRDAAGTICQWCFTEIEANSLHWISRESTDERKSWRLTGEFYLKRSVRPTAVSSGEV</sequence>
<evidence type="ECO:0000313" key="1">
    <source>
        <dbReference type="EMBL" id="NOJ46545.1"/>
    </source>
</evidence>